<reference evidence="1" key="1">
    <citation type="submission" date="2014-05" db="EMBL/GenBank/DDBJ databases">
        <title>Methylome analysis of the phasevarions of Haemophilus influenzae.</title>
        <authorList>
            <person name="Atack J.M."/>
            <person name="Fox K.L."/>
            <person name="Power P.M."/>
            <person name="Clark T."/>
            <person name="Jurcisek J."/>
            <person name="Korlach J."/>
            <person name="Bakaletz L.O."/>
            <person name="Jennings M.P."/>
        </authorList>
    </citation>
    <scope>NUCLEOTIDE SEQUENCE [LARGE SCALE GENOMIC DNA]</scope>
    <source>
        <strain evidence="1">1209</strain>
    </source>
</reference>
<accession>A0A158SZ20</accession>
<comment type="caution">
    <text evidence="1">The sequence shown here is derived from an EMBL/GenBank/DDBJ whole genome shotgun (WGS) entry which is preliminary data.</text>
</comment>
<proteinExistence type="predicted"/>
<name>A0A158SZ20_HAEIF</name>
<evidence type="ECO:0000313" key="1">
    <source>
        <dbReference type="EMBL" id="KIS36114.1"/>
    </source>
</evidence>
<dbReference type="AlphaFoldDB" id="A0A158SZ20"/>
<dbReference type="PATRIC" id="fig|727.582.peg.1592"/>
<dbReference type="EMBL" id="JMQP01000002">
    <property type="protein sequence ID" value="KIS36114.1"/>
    <property type="molecule type" value="Genomic_DNA"/>
</dbReference>
<gene>
    <name evidence="1" type="ORF">NTHI1209_01754</name>
</gene>
<protein>
    <submittedName>
        <fullName evidence="1">Uncharacterized protein</fullName>
    </submittedName>
</protein>
<sequence>MVESRVHKKSYLLNHIKQNEYKNGKKSTIYG</sequence>
<organism evidence="1">
    <name type="scientific">Haemophilus influenzae</name>
    <dbReference type="NCBI Taxonomy" id="727"/>
    <lineage>
        <taxon>Bacteria</taxon>
        <taxon>Pseudomonadati</taxon>
        <taxon>Pseudomonadota</taxon>
        <taxon>Gammaproteobacteria</taxon>
        <taxon>Pasteurellales</taxon>
        <taxon>Pasteurellaceae</taxon>
        <taxon>Haemophilus</taxon>
    </lineage>
</organism>
<dbReference type="Proteomes" id="UP000050700">
    <property type="component" value="Unassembled WGS sequence"/>
</dbReference>